<dbReference type="CDD" id="cd07989">
    <property type="entry name" value="LPLAT_AGPAT-like"/>
    <property type="match status" value="1"/>
</dbReference>
<dbReference type="Pfam" id="PF23562">
    <property type="entry name" value="AMP-binding_C_3"/>
    <property type="match status" value="1"/>
</dbReference>
<dbReference type="EMBL" id="CP116968">
    <property type="protein sequence ID" value="WNM63279.1"/>
    <property type="molecule type" value="Genomic_DNA"/>
</dbReference>
<dbReference type="InterPro" id="IPR050237">
    <property type="entry name" value="ATP-dep_AMP-bd_enzyme"/>
</dbReference>
<keyword evidence="3" id="KW-1185">Reference proteome</keyword>
<dbReference type="Pfam" id="PF00501">
    <property type="entry name" value="AMP-binding"/>
    <property type="match status" value="1"/>
</dbReference>
<dbReference type="SMART" id="SM00563">
    <property type="entry name" value="PlsC"/>
    <property type="match status" value="1"/>
</dbReference>
<dbReference type="GO" id="GO:0016746">
    <property type="term" value="F:acyltransferase activity"/>
    <property type="evidence" value="ECO:0007669"/>
    <property type="project" value="InterPro"/>
</dbReference>
<dbReference type="RefSeq" id="WP_312747762.1">
    <property type="nucleotide sequence ID" value="NZ_CP116968.1"/>
</dbReference>
<evidence type="ECO:0000259" key="1">
    <source>
        <dbReference type="PROSITE" id="PS50075"/>
    </source>
</evidence>
<dbReference type="AlphaFoldDB" id="A0AA96GIX9"/>
<dbReference type="Gene3D" id="3.40.50.12780">
    <property type="entry name" value="N-terminal domain of ligase-like"/>
    <property type="match status" value="1"/>
</dbReference>
<evidence type="ECO:0000313" key="2">
    <source>
        <dbReference type="EMBL" id="WNM63279.1"/>
    </source>
</evidence>
<dbReference type="InterPro" id="IPR000873">
    <property type="entry name" value="AMP-dep_synth/lig_dom"/>
</dbReference>
<dbReference type="SUPFAM" id="SSF56801">
    <property type="entry name" value="Acetyl-CoA synthetase-like"/>
    <property type="match status" value="1"/>
</dbReference>
<feature type="domain" description="Carrier" evidence="1">
    <location>
        <begin position="557"/>
        <end position="641"/>
    </location>
</feature>
<accession>A0AA96GIX9</accession>
<gene>
    <name evidence="2" type="ORF">PQG83_05865</name>
</gene>
<dbReference type="GO" id="GO:0016878">
    <property type="term" value="F:acid-thiol ligase activity"/>
    <property type="evidence" value="ECO:0007669"/>
    <property type="project" value="UniProtKB-ARBA"/>
</dbReference>
<dbReference type="PROSITE" id="PS00455">
    <property type="entry name" value="AMP_BINDING"/>
    <property type="match status" value="1"/>
</dbReference>
<dbReference type="SUPFAM" id="SSF69593">
    <property type="entry name" value="Glycerol-3-phosphate (1)-acyltransferase"/>
    <property type="match status" value="1"/>
</dbReference>
<dbReference type="InterPro" id="IPR036736">
    <property type="entry name" value="ACP-like_sf"/>
</dbReference>
<dbReference type="Gene3D" id="1.10.1200.10">
    <property type="entry name" value="ACP-like"/>
    <property type="match status" value="1"/>
</dbReference>
<dbReference type="Pfam" id="PF01553">
    <property type="entry name" value="Acyltransferase"/>
    <property type="match status" value="1"/>
</dbReference>
<protein>
    <submittedName>
        <fullName evidence="2">AMP-binding protein</fullName>
    </submittedName>
</protein>
<dbReference type="PANTHER" id="PTHR43767">
    <property type="entry name" value="LONG-CHAIN-FATTY-ACID--COA LIGASE"/>
    <property type="match status" value="1"/>
</dbReference>
<proteinExistence type="predicted"/>
<evidence type="ECO:0000313" key="3">
    <source>
        <dbReference type="Proteomes" id="UP001302494"/>
    </source>
</evidence>
<dbReference type="PANTHER" id="PTHR43767:SF1">
    <property type="entry name" value="NONRIBOSOMAL PEPTIDE SYNTHASE PES1 (EUROFUNG)-RELATED"/>
    <property type="match status" value="1"/>
</dbReference>
<dbReference type="InterPro" id="IPR045851">
    <property type="entry name" value="AMP-bd_C_sf"/>
</dbReference>
<dbReference type="SUPFAM" id="SSF47336">
    <property type="entry name" value="ACP-like"/>
    <property type="match status" value="1"/>
</dbReference>
<organism evidence="2 3">
    <name type="scientific">Candidatus Nitrospira neomarina</name>
    <dbReference type="NCBI Taxonomy" id="3020899"/>
    <lineage>
        <taxon>Bacteria</taxon>
        <taxon>Pseudomonadati</taxon>
        <taxon>Nitrospirota</taxon>
        <taxon>Nitrospiria</taxon>
        <taxon>Nitrospirales</taxon>
        <taxon>Nitrospiraceae</taxon>
        <taxon>Nitrospira</taxon>
    </lineage>
</organism>
<dbReference type="PROSITE" id="PS50075">
    <property type="entry name" value="CARRIER"/>
    <property type="match status" value="1"/>
</dbReference>
<dbReference type="InterPro" id="IPR002123">
    <property type="entry name" value="Plipid/glycerol_acylTrfase"/>
</dbReference>
<dbReference type="InterPro" id="IPR042099">
    <property type="entry name" value="ANL_N_sf"/>
</dbReference>
<reference evidence="2 3" key="1">
    <citation type="submission" date="2023-01" db="EMBL/GenBank/DDBJ databases">
        <title>Cultivation and genomic characterization of new, ubiquitous marine nitrite-oxidizing bacteria from the Nitrospirales.</title>
        <authorList>
            <person name="Mueller A.J."/>
            <person name="Daebeler A."/>
            <person name="Herbold C.W."/>
            <person name="Kirkegaard R.H."/>
            <person name="Daims H."/>
        </authorList>
    </citation>
    <scope>NUCLEOTIDE SEQUENCE [LARGE SCALE GENOMIC DNA]</scope>
    <source>
        <strain evidence="2 3">DK</strain>
    </source>
</reference>
<sequence>MTLIHSLKEGGDAPAIEFLIKKESGTWSFQHLGETSERLAAGMMKAGLTRGSHAVLLAPNGPEWIAAVCGLIRAGGIPIPVDPQMSKEDLSHVLADSEGSWIFTTSPILSILQDQHHDKNRNIVLLDADIRHQQSWRRLIVDSETTGSQVSPDDTAILFYTSGTSGRPKGVPLTHRNLTSNLHALLSLDIIQHHDRLLVPLPFHHVYPFTIGLLVALAAKIPLILPYSLTGPQLLRALRKGNPTVMLGIPRLYEALYTGIENKVVQRGKLVATGFRILLGLSTFLRRRLGIRIGRLFFSSLHREVAPRLHTLVSGGSALPPETGWKLEGLGWRVGTGYGLTETSPILTLQKPGEGDLDTAGRPLSGVDVKLAEPSSQSQHGEVLAKGPNVFAGYRNLPEKTQQSFTKDGYFRTGDLGEWKGSCLKLVGRSSSMIVLSGGENIRPDTIEDELNQIEAIQESAVLDQDDKLVALIVPKNGHSTNEPTKMTKQIEQDIHHRMRQLPSHHRLTDFAISFEPLPRTRLGKLRRHKLATLYDQAKQGKGVVKAEQHGPMPVYQMSSEDQQLLADSQARQAWDWLASRFHTARLTPDSHIQMDLGVDSLEWVNLSLEIQEGTGVEMDQDTIGRIQTVRDFLQAMAEAETGGHGGNLLQQLQDPYALLDEHQRAWMTPLGTFGQFVFRILWGLNRGLMRMVYQVTARGTDRLPEEQFMLIANHVSLLDPLALHAVLTPQRLANMYWAGWTEVMFRNMLMRRISRFTHVVPINPQKGPLSNAAMGLATLKEGHCLGWFPEGRRSADGRLQPFQSGIGLILEQHQVPVVPVWIAGTYDAWPVHRWFPRPGKISVSFGTPLSVQKVKEKGKGDQPHQKIADGLHQELVALSRNSS</sequence>
<dbReference type="InterPro" id="IPR009081">
    <property type="entry name" value="PP-bd_ACP"/>
</dbReference>
<name>A0AA96GIX9_9BACT</name>
<dbReference type="Proteomes" id="UP001302494">
    <property type="component" value="Chromosome"/>
</dbReference>
<dbReference type="KEGG" id="nneo:PQG83_05865"/>
<dbReference type="Gene3D" id="3.30.300.30">
    <property type="match status" value="1"/>
</dbReference>
<dbReference type="Pfam" id="PF00550">
    <property type="entry name" value="PP-binding"/>
    <property type="match status" value="1"/>
</dbReference>
<dbReference type="InterPro" id="IPR020845">
    <property type="entry name" value="AMP-binding_CS"/>
</dbReference>